<evidence type="ECO:0000256" key="1">
    <source>
        <dbReference type="ARBA" id="ARBA00022448"/>
    </source>
</evidence>
<name>A0A0R1KLR3_9LACO</name>
<evidence type="ECO:0000313" key="8">
    <source>
        <dbReference type="EMBL" id="KRK81833.1"/>
    </source>
</evidence>
<feature type="binding site" evidence="6">
    <location>
        <position position="80"/>
    </location>
    <ligand>
        <name>Mg(2+)</name>
        <dbReference type="ChEBI" id="CHEBI:18420"/>
        <note>ligand shared between all trimeric partners</note>
    </ligand>
</feature>
<protein>
    <submittedName>
        <fullName evidence="8">PTS system, cellobiose-specific IIA component</fullName>
    </submittedName>
</protein>
<dbReference type="InterPro" id="IPR036542">
    <property type="entry name" value="PTS_IIA_lac/cel_sf"/>
</dbReference>
<evidence type="ECO:0000256" key="6">
    <source>
        <dbReference type="PIRSR" id="PIRSR000699-2"/>
    </source>
</evidence>
<dbReference type="PATRIC" id="fig|1423788.3.peg.138"/>
<evidence type="ECO:0000256" key="5">
    <source>
        <dbReference type="PIRSR" id="PIRSR000699-1"/>
    </source>
</evidence>
<dbReference type="PIRSF" id="PIRSF000699">
    <property type="entry name" value="PTS_IILac_III"/>
    <property type="match status" value="1"/>
</dbReference>
<accession>A0A0R1KLR3</accession>
<keyword evidence="6" id="KW-0460">Magnesium</keyword>
<dbReference type="SUPFAM" id="SSF46973">
    <property type="entry name" value="Enzyme IIa from lactose specific PTS, IIa-lac"/>
    <property type="match status" value="1"/>
</dbReference>
<dbReference type="InterPro" id="IPR003188">
    <property type="entry name" value="PTS_IIA_lac/cel"/>
</dbReference>
<dbReference type="GO" id="GO:0046872">
    <property type="term" value="F:metal ion binding"/>
    <property type="evidence" value="ECO:0007669"/>
    <property type="project" value="UniProtKB-KW"/>
</dbReference>
<evidence type="ECO:0000256" key="2">
    <source>
        <dbReference type="ARBA" id="ARBA00022597"/>
    </source>
</evidence>
<dbReference type="AlphaFoldDB" id="A0A0R1KLR3"/>
<feature type="modified residue" description="Phosphohistidine; by HPr" evidence="7">
    <location>
        <position position="77"/>
    </location>
</feature>
<proteinExistence type="predicted"/>
<dbReference type="EMBL" id="AZDY01000041">
    <property type="protein sequence ID" value="KRK81833.1"/>
    <property type="molecule type" value="Genomic_DNA"/>
</dbReference>
<comment type="caution">
    <text evidence="8">The sequence shown here is derived from an EMBL/GenBank/DDBJ whole genome shotgun (WGS) entry which is preliminary data.</text>
</comment>
<keyword evidence="3" id="KW-0808">Transferase</keyword>
<keyword evidence="9" id="KW-1185">Reference proteome</keyword>
<dbReference type="RefSeq" id="WP_056954229.1">
    <property type="nucleotide sequence ID" value="NZ_AZDY01000041.1"/>
</dbReference>
<gene>
    <name evidence="8" type="ORF">FC78_GL000132</name>
</gene>
<evidence type="ECO:0000256" key="7">
    <source>
        <dbReference type="PROSITE-ProRule" id="PRU00418"/>
    </source>
</evidence>
<keyword evidence="1" id="KW-0813">Transport</keyword>
<sequence>MDEKQLKRAMELISVAGTAKSMCINAMNQAEKGEIDAARTTLKDAKKTLHEAHNIQTKWMTDEMNGEQVEKSIMLIHSQDHFISADIMMTVAEKVINLHDEISQLKAKEHVNE</sequence>
<dbReference type="STRING" id="1423788.FC78_GL000132"/>
<dbReference type="OrthoDB" id="350602at2"/>
<keyword evidence="6" id="KW-0479">Metal-binding</keyword>
<dbReference type="Gene3D" id="1.20.58.80">
    <property type="entry name" value="Phosphotransferase system, lactose/cellobiose-type IIA subunit"/>
    <property type="match status" value="1"/>
</dbReference>
<evidence type="ECO:0000256" key="4">
    <source>
        <dbReference type="ARBA" id="ARBA00022683"/>
    </source>
</evidence>
<dbReference type="Pfam" id="PF02255">
    <property type="entry name" value="PTS_IIA"/>
    <property type="match status" value="1"/>
</dbReference>
<keyword evidence="2" id="KW-0762">Sugar transport</keyword>
<feature type="active site" description="Tele-phosphohistidine intermediate" evidence="5">
    <location>
        <position position="77"/>
    </location>
</feature>
<evidence type="ECO:0000256" key="3">
    <source>
        <dbReference type="ARBA" id="ARBA00022679"/>
    </source>
</evidence>
<dbReference type="PANTHER" id="PTHR34382">
    <property type="entry name" value="PTS SYSTEM N,N'-DIACETYLCHITOBIOSE-SPECIFIC EIIA COMPONENT"/>
    <property type="match status" value="1"/>
</dbReference>
<dbReference type="PANTHER" id="PTHR34382:SF7">
    <property type="entry name" value="PTS SYSTEM N,N'-DIACETYLCHITOBIOSE-SPECIFIC EIIA COMPONENT"/>
    <property type="match status" value="1"/>
</dbReference>
<dbReference type="GO" id="GO:0016740">
    <property type="term" value="F:transferase activity"/>
    <property type="evidence" value="ECO:0007669"/>
    <property type="project" value="UniProtKB-KW"/>
</dbReference>
<dbReference type="GO" id="GO:0009401">
    <property type="term" value="P:phosphoenolpyruvate-dependent sugar phosphotransferase system"/>
    <property type="evidence" value="ECO:0007669"/>
    <property type="project" value="UniProtKB-KW"/>
</dbReference>
<comment type="cofactor">
    <cofactor evidence="6">
        <name>Mg(2+)</name>
        <dbReference type="ChEBI" id="CHEBI:18420"/>
    </cofactor>
    <text evidence="6">Binds 1 Mg(2+) ion per trimer.</text>
</comment>
<evidence type="ECO:0000313" key="9">
    <source>
        <dbReference type="Proteomes" id="UP000051515"/>
    </source>
</evidence>
<dbReference type="PROSITE" id="PS51095">
    <property type="entry name" value="PTS_EIIA_TYPE_3"/>
    <property type="match status" value="1"/>
</dbReference>
<reference evidence="8 9" key="1">
    <citation type="journal article" date="2015" name="Genome Announc.">
        <title>Expanding the biotechnology potential of lactobacilli through comparative genomics of 213 strains and associated genera.</title>
        <authorList>
            <person name="Sun Z."/>
            <person name="Harris H.M."/>
            <person name="McCann A."/>
            <person name="Guo C."/>
            <person name="Argimon S."/>
            <person name="Zhang W."/>
            <person name="Yang X."/>
            <person name="Jeffery I.B."/>
            <person name="Cooney J.C."/>
            <person name="Kagawa T.F."/>
            <person name="Liu W."/>
            <person name="Song Y."/>
            <person name="Salvetti E."/>
            <person name="Wrobel A."/>
            <person name="Rasinkangas P."/>
            <person name="Parkhill J."/>
            <person name="Rea M.C."/>
            <person name="O'Sullivan O."/>
            <person name="Ritari J."/>
            <person name="Douillard F.P."/>
            <person name="Paul Ross R."/>
            <person name="Yang R."/>
            <person name="Briner A.E."/>
            <person name="Felis G.E."/>
            <person name="de Vos W.M."/>
            <person name="Barrangou R."/>
            <person name="Klaenhammer T.R."/>
            <person name="Caufield P.W."/>
            <person name="Cui Y."/>
            <person name="Zhang H."/>
            <person name="O'Toole P.W."/>
        </authorList>
    </citation>
    <scope>NUCLEOTIDE SEQUENCE [LARGE SCALE GENOMIC DNA]</scope>
    <source>
        <strain evidence="8 9">DSM 19674</strain>
    </source>
</reference>
<dbReference type="Proteomes" id="UP000051515">
    <property type="component" value="Unassembled WGS sequence"/>
</dbReference>
<organism evidence="8 9">
    <name type="scientific">Companilactobacillus bobalius DSM 19674</name>
    <dbReference type="NCBI Taxonomy" id="1423788"/>
    <lineage>
        <taxon>Bacteria</taxon>
        <taxon>Bacillati</taxon>
        <taxon>Bacillota</taxon>
        <taxon>Bacilli</taxon>
        <taxon>Lactobacillales</taxon>
        <taxon>Lactobacillaceae</taxon>
        <taxon>Companilactobacillus</taxon>
        <taxon>Companilactobacillus bobalius</taxon>
    </lineage>
</organism>
<keyword evidence="4" id="KW-0598">Phosphotransferase system</keyword>